<evidence type="ECO:0000256" key="12">
    <source>
        <dbReference type="ARBA" id="ARBA00023180"/>
    </source>
</evidence>
<keyword evidence="6" id="KW-0677">Repeat</keyword>
<dbReference type="Proteomes" id="UP000887013">
    <property type="component" value="Unassembled WGS sequence"/>
</dbReference>
<proteinExistence type="predicted"/>
<feature type="domain" description="Cadherin" evidence="15">
    <location>
        <begin position="584"/>
        <end position="688"/>
    </location>
</feature>
<keyword evidence="11" id="KW-1015">Disulfide bond</keyword>
<evidence type="ECO:0000256" key="7">
    <source>
        <dbReference type="ARBA" id="ARBA00022837"/>
    </source>
</evidence>
<dbReference type="Pfam" id="PF03184">
    <property type="entry name" value="DDE_1"/>
    <property type="match status" value="1"/>
</dbReference>
<dbReference type="FunFam" id="2.60.40.60:FF:000029">
    <property type="entry name" value="Cadherin EGF LAG seven-pass G-type receptor 3"/>
    <property type="match status" value="1"/>
</dbReference>
<evidence type="ECO:0000259" key="15">
    <source>
        <dbReference type="PROSITE" id="PS50268"/>
    </source>
</evidence>
<feature type="chain" id="PRO_5036442496" evidence="14">
    <location>
        <begin position="26"/>
        <end position="1423"/>
    </location>
</feature>
<evidence type="ECO:0000256" key="9">
    <source>
        <dbReference type="ARBA" id="ARBA00022989"/>
    </source>
</evidence>
<dbReference type="InterPro" id="IPR056286">
    <property type="entry name" value="Cadherin_CELSR1-3_9th"/>
</dbReference>
<feature type="domain" description="Cadherin" evidence="15">
    <location>
        <begin position="477"/>
        <end position="583"/>
    </location>
</feature>
<gene>
    <name evidence="16" type="primary">stan</name>
    <name evidence="16" type="ORF">NPIL_524211</name>
</gene>
<dbReference type="Pfam" id="PF23592">
    <property type="entry name" value="Cadherin_CELSR2_9th"/>
    <property type="match status" value="1"/>
</dbReference>
<dbReference type="GO" id="GO:0005509">
    <property type="term" value="F:calcium ion binding"/>
    <property type="evidence" value="ECO:0007669"/>
    <property type="project" value="UniProtKB-UniRule"/>
</dbReference>
<keyword evidence="17" id="KW-1185">Reference proteome</keyword>
<dbReference type="InterPro" id="IPR039808">
    <property type="entry name" value="Cadherin"/>
</dbReference>
<keyword evidence="9" id="KW-1133">Transmembrane helix</keyword>
<dbReference type="GO" id="GO:0016477">
    <property type="term" value="P:cell migration"/>
    <property type="evidence" value="ECO:0007669"/>
    <property type="project" value="TreeGrafter"/>
</dbReference>
<dbReference type="OrthoDB" id="26203at2759"/>
<dbReference type="PRINTS" id="PR00205">
    <property type="entry name" value="CADHERIN"/>
</dbReference>
<keyword evidence="8" id="KW-0130">Cell adhesion</keyword>
<keyword evidence="5 14" id="KW-0732">Signal</keyword>
<reference evidence="16" key="1">
    <citation type="submission" date="2020-08" db="EMBL/GenBank/DDBJ databases">
        <title>Multicomponent nature underlies the extraordinary mechanical properties of spider dragline silk.</title>
        <authorList>
            <person name="Kono N."/>
            <person name="Nakamura H."/>
            <person name="Mori M."/>
            <person name="Yoshida Y."/>
            <person name="Ohtoshi R."/>
            <person name="Malay A.D."/>
            <person name="Moran D.A.P."/>
            <person name="Tomita M."/>
            <person name="Numata K."/>
            <person name="Arakawa K."/>
        </authorList>
    </citation>
    <scope>NUCLEOTIDE SEQUENCE</scope>
</reference>
<evidence type="ECO:0000256" key="13">
    <source>
        <dbReference type="PROSITE-ProRule" id="PRU00043"/>
    </source>
</evidence>
<dbReference type="EMBL" id="BMAW01115846">
    <property type="protein sequence ID" value="GFT67874.1"/>
    <property type="molecule type" value="Genomic_DNA"/>
</dbReference>
<keyword evidence="4" id="KW-0812">Transmembrane</keyword>
<dbReference type="GO" id="GO:0007156">
    <property type="term" value="P:homophilic cell adhesion via plasma membrane adhesion molecules"/>
    <property type="evidence" value="ECO:0007669"/>
    <property type="project" value="InterPro"/>
</dbReference>
<evidence type="ECO:0000256" key="10">
    <source>
        <dbReference type="ARBA" id="ARBA00023136"/>
    </source>
</evidence>
<dbReference type="SMART" id="SM00112">
    <property type="entry name" value="CA"/>
    <property type="match status" value="8"/>
</dbReference>
<dbReference type="GO" id="GO:0045296">
    <property type="term" value="F:cadherin binding"/>
    <property type="evidence" value="ECO:0007669"/>
    <property type="project" value="TreeGrafter"/>
</dbReference>
<keyword evidence="10" id="KW-0472">Membrane</keyword>
<dbReference type="GO" id="GO:0016339">
    <property type="term" value="P:calcium-dependent cell-cell adhesion via plasma membrane cell adhesion molecules"/>
    <property type="evidence" value="ECO:0007669"/>
    <property type="project" value="UniProtKB-ARBA"/>
</dbReference>
<feature type="domain" description="Cadherin" evidence="15">
    <location>
        <begin position="1000"/>
        <end position="1105"/>
    </location>
</feature>
<comment type="subcellular location">
    <subcellularLocation>
        <location evidence="2">Apical cell membrane</location>
    </subcellularLocation>
    <subcellularLocation>
        <location evidence="1">Membrane</location>
        <topology evidence="1">Single-pass membrane protein</topology>
    </subcellularLocation>
</comment>
<evidence type="ECO:0000256" key="1">
    <source>
        <dbReference type="ARBA" id="ARBA00004167"/>
    </source>
</evidence>
<dbReference type="GO" id="GO:0008013">
    <property type="term" value="F:beta-catenin binding"/>
    <property type="evidence" value="ECO:0007669"/>
    <property type="project" value="TreeGrafter"/>
</dbReference>
<keyword evidence="3" id="KW-0245">EGF-like domain</keyword>
<dbReference type="SUPFAM" id="SSF49313">
    <property type="entry name" value="Cadherin-like"/>
    <property type="match status" value="9"/>
</dbReference>
<protein>
    <submittedName>
        <fullName evidence="16">Protocadherin-like wing polarity protein stan</fullName>
    </submittedName>
</protein>
<dbReference type="PROSITE" id="PS50268">
    <property type="entry name" value="CADHERIN_2"/>
    <property type="match status" value="8"/>
</dbReference>
<dbReference type="InterPro" id="IPR004875">
    <property type="entry name" value="DDE_SF_endonuclease_dom"/>
</dbReference>
<keyword evidence="7 13" id="KW-0106">Calcium</keyword>
<dbReference type="PANTHER" id="PTHR24027:SF443">
    <property type="entry name" value="CADHERIN EGF LAG SEVEN-PASS G-TYPE RECEPTOR 1"/>
    <property type="match status" value="1"/>
</dbReference>
<dbReference type="Gene3D" id="2.60.40.60">
    <property type="entry name" value="Cadherins"/>
    <property type="match status" value="9"/>
</dbReference>
<dbReference type="PANTHER" id="PTHR24027">
    <property type="entry name" value="CADHERIN-23"/>
    <property type="match status" value="1"/>
</dbReference>
<dbReference type="InterPro" id="IPR020894">
    <property type="entry name" value="Cadherin_CS"/>
</dbReference>
<dbReference type="GO" id="GO:0048638">
    <property type="term" value="P:regulation of developmental growth"/>
    <property type="evidence" value="ECO:0007669"/>
    <property type="project" value="UniProtKB-ARBA"/>
</dbReference>
<dbReference type="FunFam" id="2.60.40.60:FF:000013">
    <property type="entry name" value="Cadherin EGF LAG seven-pass G-type receptor"/>
    <property type="match status" value="1"/>
</dbReference>
<keyword evidence="12" id="KW-0325">Glycoprotein</keyword>
<name>A0A8X6PFI3_NEPPI</name>
<evidence type="ECO:0000256" key="2">
    <source>
        <dbReference type="ARBA" id="ARBA00004221"/>
    </source>
</evidence>
<feature type="signal peptide" evidence="14">
    <location>
        <begin position="1"/>
        <end position="25"/>
    </location>
</feature>
<sequence length="1423" mass="158362">MIREPRPHSGCATAVFLILAFPACAFHVRLSPHENKPGRMLFNCSVPEGRRYFLEHSSFSISHYFEIEPRTGELYLKKTVPCVCFKKKSVPNPFLFFVGVQLRPPDSPFVNYISIPILLHFRDSKCSQNDVFRSEVRNEFLEAVVDSVADKKSNGTFLTCWKKSQEILSLSQILPLTQLKGCDVVWNPPSQEGYSIEVNGGQLVANKNFCTDAYMWTVILDFHVVCNDDSYSQPMRLHFHRVSQPSLQGDRSRRSTFNQAPVFGKAVYQVTVPEEVEGGYPVVNVTAIDPDGNELLYTLHAALDSRSQRLFEIDSSSGQVKTTTHLDREFMNVHYLRITAIDDRSPPSTGTTTVEVSVSDRNDHTPVFEQATYIASVRELSPVGSTVITVRATDQDIGENAQLEYSILNPTGDNDAFHIDPNTGIITLGKRLDREITAFYSLLVQATDRGEDPEQRSAIATIEISVLDDNDNYPQFTQRTYLIDVPEDIDWASRPVIAVVKAEDKDQGVNAAIRYAIIGGNTQGHFSIDSQSGEVSVVSALDYETARSYRLIVRAQDGGQPSRSNTSSIILRVLDVNDNDPKFYTSLIQDSVSEGVPIGHSVLRVQAYDADDGPNSEIVYSILPTEQSIPFAVDSMSGWILTMNELDREQNSFYDFEVMAKDRGSPSRSSTASVIIRVQDINDNDPIFDPKNYGASVSEIDPPGTPVVGVTATDRDEEPRLIYHISEGNHRGRFNIIHQNREGLISVAQPLDYKIDKKFTLTVTATDAGGRYDTATVHINVTDANTHRPVFEKVPYTARVPEDAVIGTTVLVVEASDGDVGENARISYFIEDNPEFTIDSITGAISTSQPLDRELNAGFVLVVTAQDHGNPSLSDTINVEIEVLDVNDNPPTFVLPSYSASIREDALVGSSVLQVSASDKDIGLSGQVRYTFSGGEDGNGAFIVEPTSGIIRTNQLLDRESVSLYRLTVHAVDRGATPLSSAATITVYIEDVNDNPPRFDTDVVKMFVSENSPIGSLVGEIMATDPDEGSNADIFYSIVGGPDADKFNLISRNGGHAELYTKTYLDYETSKKKYAIVVRASSPPLRNDVEVNIWVTDVNDNAPQLHDFVIMFNHHKNHFPKNPIGKVPASDADVTDRLRYKFISGNNANLLLLNETSGELSLSPHLDTNVPLHAVMEISVFGHPQYLQHENVEIVFLPKNTTSILQPLDQGIISTFKALYIKRAFRYILDQLENDRSLSVIDAWKKFTILDCVKHVDIAYAEIKKSTLNACWKAVWPDVAERANPPILLEQEYSQIIELAHSLGGEGFEDLSEADIIEIMADKEICEDDLIDMVNITSENESDNETVADGYAHNPFTAKVVREGLEQGRKLVNYFQQNDPHLDRALRFQRNMNECLNEYEELYNVLTKNKSQSLITNFISMSR</sequence>
<dbReference type="PROSITE" id="PS00232">
    <property type="entry name" value="CADHERIN_1"/>
    <property type="match status" value="5"/>
</dbReference>
<evidence type="ECO:0000256" key="14">
    <source>
        <dbReference type="SAM" id="SignalP"/>
    </source>
</evidence>
<evidence type="ECO:0000256" key="3">
    <source>
        <dbReference type="ARBA" id="ARBA00022536"/>
    </source>
</evidence>
<dbReference type="GO" id="GO:0003676">
    <property type="term" value="F:nucleic acid binding"/>
    <property type="evidence" value="ECO:0007669"/>
    <property type="project" value="InterPro"/>
</dbReference>
<organism evidence="16 17">
    <name type="scientific">Nephila pilipes</name>
    <name type="common">Giant wood spider</name>
    <name type="synonym">Nephila maculata</name>
    <dbReference type="NCBI Taxonomy" id="299642"/>
    <lineage>
        <taxon>Eukaryota</taxon>
        <taxon>Metazoa</taxon>
        <taxon>Ecdysozoa</taxon>
        <taxon>Arthropoda</taxon>
        <taxon>Chelicerata</taxon>
        <taxon>Arachnida</taxon>
        <taxon>Araneae</taxon>
        <taxon>Araneomorphae</taxon>
        <taxon>Entelegynae</taxon>
        <taxon>Araneoidea</taxon>
        <taxon>Nephilidae</taxon>
        <taxon>Nephila</taxon>
    </lineage>
</organism>
<dbReference type="Pfam" id="PF00028">
    <property type="entry name" value="Cadherin"/>
    <property type="match status" value="7"/>
</dbReference>
<dbReference type="FunFam" id="2.60.40.60:FF:000024">
    <property type="entry name" value="FAT atypical cadherin 3"/>
    <property type="match status" value="1"/>
</dbReference>
<feature type="domain" description="Cadherin" evidence="15">
    <location>
        <begin position="369"/>
        <end position="476"/>
    </location>
</feature>
<comment type="caution">
    <text evidence="16">The sequence shown here is derived from an EMBL/GenBank/DDBJ whole genome shotgun (WGS) entry which is preliminary data.</text>
</comment>
<dbReference type="FunFam" id="2.60.40.60:FF:000015">
    <property type="entry name" value="FAT atypical cadherin 1"/>
    <property type="match status" value="1"/>
</dbReference>
<feature type="domain" description="Cadherin" evidence="15">
    <location>
        <begin position="894"/>
        <end position="999"/>
    </location>
</feature>
<dbReference type="GO" id="GO:0051239">
    <property type="term" value="P:regulation of multicellular organismal process"/>
    <property type="evidence" value="ECO:0007669"/>
    <property type="project" value="UniProtKB-ARBA"/>
</dbReference>
<dbReference type="GO" id="GO:0016342">
    <property type="term" value="C:catenin complex"/>
    <property type="evidence" value="ECO:0007669"/>
    <property type="project" value="TreeGrafter"/>
</dbReference>
<dbReference type="GO" id="GO:0007157">
    <property type="term" value="P:heterophilic cell-cell adhesion via plasma membrane cell adhesion molecules"/>
    <property type="evidence" value="ECO:0007669"/>
    <property type="project" value="UniProtKB-ARBA"/>
</dbReference>
<dbReference type="InterPro" id="IPR015919">
    <property type="entry name" value="Cadherin-like_sf"/>
</dbReference>
<evidence type="ECO:0000256" key="4">
    <source>
        <dbReference type="ARBA" id="ARBA00022692"/>
    </source>
</evidence>
<dbReference type="GO" id="GO:0016324">
    <property type="term" value="C:apical plasma membrane"/>
    <property type="evidence" value="ECO:0007669"/>
    <property type="project" value="UniProtKB-SubCell"/>
</dbReference>
<evidence type="ECO:0000256" key="6">
    <source>
        <dbReference type="ARBA" id="ARBA00022737"/>
    </source>
</evidence>
<evidence type="ECO:0000313" key="16">
    <source>
        <dbReference type="EMBL" id="GFT67874.1"/>
    </source>
</evidence>
<evidence type="ECO:0000256" key="8">
    <source>
        <dbReference type="ARBA" id="ARBA00022889"/>
    </source>
</evidence>
<dbReference type="InterPro" id="IPR002126">
    <property type="entry name" value="Cadherin-like_dom"/>
</dbReference>
<dbReference type="GO" id="GO:0035159">
    <property type="term" value="P:regulation of tube length, open tracheal system"/>
    <property type="evidence" value="ECO:0007669"/>
    <property type="project" value="UniProtKB-ARBA"/>
</dbReference>
<feature type="domain" description="Cadherin" evidence="15">
    <location>
        <begin position="792"/>
        <end position="893"/>
    </location>
</feature>
<accession>A0A8X6PFI3</accession>
<dbReference type="GO" id="GO:0042067">
    <property type="term" value="P:establishment of ommatidial planar polarity"/>
    <property type="evidence" value="ECO:0007669"/>
    <property type="project" value="UniProtKB-ARBA"/>
</dbReference>
<evidence type="ECO:0000313" key="17">
    <source>
        <dbReference type="Proteomes" id="UP000887013"/>
    </source>
</evidence>
<dbReference type="CDD" id="cd11304">
    <property type="entry name" value="Cadherin_repeat"/>
    <property type="match status" value="8"/>
</dbReference>
<dbReference type="GO" id="GO:0022603">
    <property type="term" value="P:regulation of anatomical structure morphogenesis"/>
    <property type="evidence" value="ECO:0007669"/>
    <property type="project" value="UniProtKB-ARBA"/>
</dbReference>
<feature type="domain" description="Cadherin" evidence="15">
    <location>
        <begin position="689"/>
        <end position="791"/>
    </location>
</feature>
<evidence type="ECO:0000256" key="5">
    <source>
        <dbReference type="ARBA" id="ARBA00022729"/>
    </source>
</evidence>
<evidence type="ECO:0000256" key="11">
    <source>
        <dbReference type="ARBA" id="ARBA00023157"/>
    </source>
</evidence>
<dbReference type="FunFam" id="2.60.40.60:FF:000020">
    <property type="entry name" value="Dachsous cadherin-related 1b"/>
    <property type="match status" value="4"/>
</dbReference>
<feature type="domain" description="Cadherin" evidence="15">
    <location>
        <begin position="264"/>
        <end position="368"/>
    </location>
</feature>